<dbReference type="EMBL" id="LT629972">
    <property type="protein sequence ID" value="SEH98743.1"/>
    <property type="molecule type" value="Genomic_DNA"/>
</dbReference>
<evidence type="ECO:0000313" key="4">
    <source>
        <dbReference type="Proteomes" id="UP000182272"/>
    </source>
</evidence>
<dbReference type="Proteomes" id="UP000182272">
    <property type="component" value="Chromosome I"/>
</dbReference>
<organism evidence="3 4">
    <name type="scientific">Pseudomonas asplenii</name>
    <dbReference type="NCBI Taxonomy" id="53407"/>
    <lineage>
        <taxon>Bacteria</taxon>
        <taxon>Pseudomonadati</taxon>
        <taxon>Pseudomonadota</taxon>
        <taxon>Gammaproteobacteria</taxon>
        <taxon>Pseudomonadales</taxon>
        <taxon>Pseudomonadaceae</taxon>
        <taxon>Pseudomonas</taxon>
    </lineage>
</organism>
<accession>A0A1H6MB91</accession>
<dbReference type="Proteomes" id="UP000199524">
    <property type="component" value="Chromosome I"/>
</dbReference>
<feature type="signal peptide" evidence="1">
    <location>
        <begin position="1"/>
        <end position="22"/>
    </location>
</feature>
<dbReference type="EMBL" id="LT629777">
    <property type="protein sequence ID" value="SDS57070.1"/>
    <property type="molecule type" value="Genomic_DNA"/>
</dbReference>
<gene>
    <name evidence="3" type="ORF">SAMN05216581_1022</name>
    <name evidence="2" type="ORF">SAMN05216598_2001</name>
</gene>
<evidence type="ECO:0008006" key="6">
    <source>
        <dbReference type="Google" id="ProtNLM"/>
    </source>
</evidence>
<evidence type="ECO:0000313" key="3">
    <source>
        <dbReference type="EMBL" id="SEH98743.1"/>
    </source>
</evidence>
<name>A0A1H6MB91_9PSED</name>
<dbReference type="AlphaFoldDB" id="A0A1H6MB91"/>
<proteinExistence type="predicted"/>
<evidence type="ECO:0000256" key="1">
    <source>
        <dbReference type="SAM" id="SignalP"/>
    </source>
</evidence>
<accession>A0A1H1T9Z4</accession>
<feature type="chain" id="PRO_5009298740" description="DUF3757 domain-containing protein" evidence="1">
    <location>
        <begin position="23"/>
        <end position="139"/>
    </location>
</feature>
<dbReference type="RefSeq" id="WP_019360887.1">
    <property type="nucleotide sequence ID" value="NZ_LT629972.1"/>
</dbReference>
<protein>
    <recommendedName>
        <fullName evidence="6">DUF3757 domain-containing protein</fullName>
    </recommendedName>
</protein>
<reference evidence="3 4" key="1">
    <citation type="submission" date="2016-10" db="EMBL/GenBank/DDBJ databases">
        <authorList>
            <person name="de Groot N.N."/>
        </authorList>
    </citation>
    <scope>NUCLEOTIDE SEQUENCE [LARGE SCALE GENOMIC DNA]</scope>
    <source>
        <strain evidence="2">ATCC 23835</strain>
        <strain evidence="3 4">LMG 2158</strain>
    </source>
</reference>
<keyword evidence="1" id="KW-0732">Signal</keyword>
<reference evidence="5" key="2">
    <citation type="submission" date="2016-10" db="EMBL/GenBank/DDBJ databases">
        <authorList>
            <person name="Varghese N."/>
            <person name="Submissions S."/>
        </authorList>
    </citation>
    <scope>NUCLEOTIDE SEQUENCE [LARGE SCALE GENOMIC DNA]</scope>
    <source>
        <strain evidence="5">ATCC 23835</strain>
    </source>
</reference>
<evidence type="ECO:0000313" key="2">
    <source>
        <dbReference type="EMBL" id="SDS57070.1"/>
    </source>
</evidence>
<evidence type="ECO:0000313" key="5">
    <source>
        <dbReference type="Proteomes" id="UP000199524"/>
    </source>
</evidence>
<keyword evidence="5" id="KW-1185">Reference proteome</keyword>
<sequence length="139" mass="15232">MRNRLSTSLAMLILLLTGQAYADTPVLTAACPRPEAIEQTATDNGYVYQASIPGMGYWMGENPETQKPYKVAFDSASYKDSTQAIICDYLGDGDAAIRLTLKGVQNWKPSPDTDWKDGFCQSREANRCGFEYSAVTGAQ</sequence>